<evidence type="ECO:0000313" key="7">
    <source>
        <dbReference type="EMBL" id="QOY51349.1"/>
    </source>
</evidence>
<dbReference type="GO" id="GO:0005524">
    <property type="term" value="F:ATP binding"/>
    <property type="evidence" value="ECO:0007669"/>
    <property type="project" value="UniProtKB-KW"/>
</dbReference>
<keyword evidence="4" id="KW-0067">ATP-binding</keyword>
<dbReference type="Pfam" id="PF13361">
    <property type="entry name" value="UvrD_C"/>
    <property type="match status" value="1"/>
</dbReference>
<dbReference type="GO" id="GO:0003677">
    <property type="term" value="F:DNA binding"/>
    <property type="evidence" value="ECO:0007669"/>
    <property type="project" value="InterPro"/>
</dbReference>
<sequence>MKGQEFDIVFLIGMDDGTFPDYRAVQKNGVDLKQEKNNLYVAFTRAKRFLYVTYPMQKTMPWGALKGRTKSRFLEVFDDYCL</sequence>
<evidence type="ECO:0000256" key="2">
    <source>
        <dbReference type="ARBA" id="ARBA00022801"/>
    </source>
</evidence>
<proteinExistence type="predicted"/>
<dbReference type="KEGG" id="sbal:HUE88_09475"/>
<dbReference type="GO" id="GO:0000725">
    <property type="term" value="P:recombinational repair"/>
    <property type="evidence" value="ECO:0007669"/>
    <property type="project" value="TreeGrafter"/>
</dbReference>
<dbReference type="AlphaFoldDB" id="A0A7S7LV68"/>
<dbReference type="EMBL" id="CP054492">
    <property type="protein sequence ID" value="QOY51349.1"/>
    <property type="molecule type" value="Genomic_DNA"/>
</dbReference>
<dbReference type="InterPro" id="IPR014017">
    <property type="entry name" value="DNA_helicase_UvrD-like_C"/>
</dbReference>
<dbReference type="GO" id="GO:0016787">
    <property type="term" value="F:hydrolase activity"/>
    <property type="evidence" value="ECO:0007669"/>
    <property type="project" value="UniProtKB-KW"/>
</dbReference>
<evidence type="ECO:0000313" key="8">
    <source>
        <dbReference type="Proteomes" id="UP000593994"/>
    </source>
</evidence>
<name>A0A7S7LV68_9BACT</name>
<keyword evidence="1" id="KW-0547">Nucleotide-binding</keyword>
<keyword evidence="2" id="KW-0378">Hydrolase</keyword>
<dbReference type="SUPFAM" id="SSF52540">
    <property type="entry name" value="P-loop containing nucleoside triphosphate hydrolases"/>
    <property type="match status" value="1"/>
</dbReference>
<protein>
    <recommendedName>
        <fullName evidence="5">DNA 3'-5' helicase II</fullName>
    </recommendedName>
</protein>
<dbReference type="PANTHER" id="PTHR11070">
    <property type="entry name" value="UVRD / RECB / PCRA DNA HELICASE FAMILY MEMBER"/>
    <property type="match status" value="1"/>
</dbReference>
<evidence type="ECO:0000256" key="5">
    <source>
        <dbReference type="ARBA" id="ARBA00034923"/>
    </source>
</evidence>
<accession>A0A7S7LV68</accession>
<dbReference type="PANTHER" id="PTHR11070:SF2">
    <property type="entry name" value="ATP-DEPENDENT DNA HELICASE SRS2"/>
    <property type="match status" value="1"/>
</dbReference>
<dbReference type="InterPro" id="IPR000212">
    <property type="entry name" value="DNA_helicase_UvrD/REP"/>
</dbReference>
<feature type="domain" description="UvrD-like helicase C-terminal" evidence="6">
    <location>
        <begin position="2"/>
        <end position="54"/>
    </location>
</feature>
<organism evidence="7 8">
    <name type="scientific">Candidatus Sulfurimonas baltica</name>
    <dbReference type="NCBI Taxonomy" id="2740404"/>
    <lineage>
        <taxon>Bacteria</taxon>
        <taxon>Pseudomonadati</taxon>
        <taxon>Campylobacterota</taxon>
        <taxon>Epsilonproteobacteria</taxon>
        <taxon>Campylobacterales</taxon>
        <taxon>Sulfurimonadaceae</taxon>
        <taxon>Sulfurimonas</taxon>
    </lineage>
</organism>
<evidence type="ECO:0000256" key="3">
    <source>
        <dbReference type="ARBA" id="ARBA00022806"/>
    </source>
</evidence>
<gene>
    <name evidence="7" type="ORF">HUE88_09475</name>
</gene>
<dbReference type="Gene3D" id="3.40.50.300">
    <property type="entry name" value="P-loop containing nucleotide triphosphate hydrolases"/>
    <property type="match status" value="1"/>
</dbReference>
<evidence type="ECO:0000256" key="4">
    <source>
        <dbReference type="ARBA" id="ARBA00022840"/>
    </source>
</evidence>
<dbReference type="GO" id="GO:0043138">
    <property type="term" value="F:3'-5' DNA helicase activity"/>
    <property type="evidence" value="ECO:0007669"/>
    <property type="project" value="TreeGrafter"/>
</dbReference>
<dbReference type="Proteomes" id="UP000593994">
    <property type="component" value="Chromosome"/>
</dbReference>
<dbReference type="InterPro" id="IPR027417">
    <property type="entry name" value="P-loop_NTPase"/>
</dbReference>
<reference evidence="7 8" key="1">
    <citation type="submission" date="2020-05" db="EMBL/GenBank/DDBJ databases">
        <title>Sulfurimonas marisnigri, sp. nov., and Sulfurimonas baltica, sp. nov., manganese oxide reducing chemolithoautotrophs of the class Epsilonproteobacteria isolated from the pelagic redoxclines of the Black and Baltic Seas and emended description of the genus Sulfurimonas.</title>
        <authorList>
            <person name="Henkel J.V."/>
            <person name="Laudan C."/>
            <person name="Werner J."/>
            <person name="Neu T."/>
            <person name="Plewe S."/>
            <person name="Sproer C."/>
            <person name="Bunk B."/>
            <person name="Schulz-Vogt H.N."/>
        </authorList>
    </citation>
    <scope>NUCLEOTIDE SEQUENCE [LARGE SCALE GENOMIC DNA]</scope>
    <source>
        <strain evidence="7 8">GD2</strain>
    </source>
</reference>
<keyword evidence="3 7" id="KW-0347">Helicase</keyword>
<evidence type="ECO:0000256" key="1">
    <source>
        <dbReference type="ARBA" id="ARBA00022741"/>
    </source>
</evidence>
<keyword evidence="8" id="KW-1185">Reference proteome</keyword>
<evidence type="ECO:0000259" key="6">
    <source>
        <dbReference type="Pfam" id="PF13361"/>
    </source>
</evidence>